<name>A0A8X7NKW8_CANPA</name>
<proteinExistence type="predicted"/>
<evidence type="ECO:0000313" key="2">
    <source>
        <dbReference type="EMBL" id="KAF6057056.1"/>
    </source>
</evidence>
<gene>
    <name evidence="2" type="ORF">FOB60_001611</name>
</gene>
<comment type="caution">
    <text evidence="2">The sequence shown here is derived from an EMBL/GenBank/DDBJ whole genome shotgun (WGS) entry which is preliminary data.</text>
</comment>
<protein>
    <submittedName>
        <fullName evidence="2">Uncharacterized protein</fullName>
    </submittedName>
</protein>
<dbReference type="AlphaFoldDB" id="A0A8X7NKW8"/>
<dbReference type="Proteomes" id="UP000590412">
    <property type="component" value="Unassembled WGS sequence"/>
</dbReference>
<organism evidence="2 3">
    <name type="scientific">Candida parapsilosis</name>
    <name type="common">Yeast</name>
    <dbReference type="NCBI Taxonomy" id="5480"/>
    <lineage>
        <taxon>Eukaryota</taxon>
        <taxon>Fungi</taxon>
        <taxon>Dikarya</taxon>
        <taxon>Ascomycota</taxon>
        <taxon>Saccharomycotina</taxon>
        <taxon>Pichiomycetes</taxon>
        <taxon>Debaryomycetaceae</taxon>
        <taxon>Candida/Lodderomyces clade</taxon>
        <taxon>Candida</taxon>
    </lineage>
</organism>
<dbReference type="EMBL" id="JABWAB010000003">
    <property type="protein sequence ID" value="KAF6057056.1"/>
    <property type="molecule type" value="Genomic_DNA"/>
</dbReference>
<dbReference type="OrthoDB" id="4002254at2759"/>
<reference evidence="2" key="1">
    <citation type="submission" date="2020-03" db="EMBL/GenBank/DDBJ databases">
        <title>FDA dAtabase for Regulatory Grade micrObial Sequences (FDA-ARGOS): Supporting development and validation of Infectious Disease Dx tests.</title>
        <authorList>
            <person name="Campos J."/>
            <person name="Goldberg B."/>
            <person name="Tallon L."/>
            <person name="Sadzewicz L."/>
            <person name="Vavikolanu K."/>
            <person name="Mehta A."/>
            <person name="Aluvathingal J."/>
            <person name="Nadendla S."/>
            <person name="Nandy P."/>
            <person name="Geyer C."/>
            <person name="Yan Y."/>
            <person name="Sichtig H."/>
        </authorList>
    </citation>
    <scope>NUCLEOTIDE SEQUENCE [LARGE SCALE GENOMIC DNA]</scope>
    <source>
        <strain evidence="2">FDAARGOS_652</strain>
    </source>
</reference>
<accession>A0A8X7NKW8</accession>
<evidence type="ECO:0000313" key="3">
    <source>
        <dbReference type="Proteomes" id="UP000590412"/>
    </source>
</evidence>
<feature type="region of interest" description="Disordered" evidence="1">
    <location>
        <begin position="25"/>
        <end position="46"/>
    </location>
</feature>
<sequence>MSIPEQPKNKGFFPSQHGYTDLNVKTHTYSDKPTPLSAKQNKAAGFVSEHTDKEHVKKYAKQGGKSLFNRLIGIICH</sequence>
<evidence type="ECO:0000256" key="1">
    <source>
        <dbReference type="SAM" id="MobiDB-lite"/>
    </source>
</evidence>